<dbReference type="InterPro" id="IPR012944">
    <property type="entry name" value="SusD_RagB_dom"/>
</dbReference>
<evidence type="ECO:0000256" key="4">
    <source>
        <dbReference type="ARBA" id="ARBA00023136"/>
    </source>
</evidence>
<evidence type="ECO:0000313" key="11">
    <source>
        <dbReference type="Proteomes" id="UP000284161"/>
    </source>
</evidence>
<dbReference type="Pfam" id="PF14322">
    <property type="entry name" value="SusD-like_3"/>
    <property type="match status" value="1"/>
</dbReference>
<gene>
    <name evidence="9" type="ORF">DWY58_05660</name>
    <name evidence="8" type="ORF">DXC34_01780</name>
</gene>
<dbReference type="Pfam" id="PF07980">
    <property type="entry name" value="SusD_RagB"/>
    <property type="match status" value="1"/>
</dbReference>
<proteinExistence type="inferred from homology"/>
<dbReference type="EMBL" id="QSSV01000002">
    <property type="protein sequence ID" value="RGM15825.1"/>
    <property type="molecule type" value="Genomic_DNA"/>
</dbReference>
<dbReference type="InterPro" id="IPR033985">
    <property type="entry name" value="SusD-like_N"/>
</dbReference>
<name>A0A3E4UT59_BACSE</name>
<dbReference type="SUPFAM" id="SSF48452">
    <property type="entry name" value="TPR-like"/>
    <property type="match status" value="1"/>
</dbReference>
<comment type="subcellular location">
    <subcellularLocation>
        <location evidence="1">Cell outer membrane</location>
    </subcellularLocation>
</comment>
<keyword evidence="3" id="KW-0732">Signal</keyword>
<comment type="similarity">
    <text evidence="2">Belongs to the SusD family.</text>
</comment>
<comment type="caution">
    <text evidence="8">The sequence shown here is derived from an EMBL/GenBank/DDBJ whole genome shotgun (WGS) entry which is preliminary data.</text>
</comment>
<evidence type="ECO:0000313" key="8">
    <source>
        <dbReference type="EMBL" id="RGM15825.1"/>
    </source>
</evidence>
<evidence type="ECO:0000259" key="7">
    <source>
        <dbReference type="Pfam" id="PF14322"/>
    </source>
</evidence>
<evidence type="ECO:0000256" key="1">
    <source>
        <dbReference type="ARBA" id="ARBA00004442"/>
    </source>
</evidence>
<protein>
    <submittedName>
        <fullName evidence="8">RagB/SusD family nutrient uptake outer membrane protein</fullName>
    </submittedName>
</protein>
<dbReference type="Proteomes" id="UP000261223">
    <property type="component" value="Unassembled WGS sequence"/>
</dbReference>
<feature type="domain" description="RagB/SusD" evidence="6">
    <location>
        <begin position="331"/>
        <end position="596"/>
    </location>
</feature>
<sequence>MRINYKNITTGFIMGTTLLFSACEDLKFGESFLEKPVSNELNIDSVFNKKIYAEQALAEAYHSLPDFLPAQGRLGYGVLEMLTDLADWNKKGAPKFYSGTVDGTNQYTEHLPYRLGVDNRMIGVGPIYGIRRAYIYIENVDRVPDMTDQEKAIGKAEAKVIIAYHYSQMLRYYGGMPWIDHAYTAEDEMKFPRMTVEQTVEKIVDLLDEAADTLPWEVDADNDGHLTKAAAIALKSRVLLFAASPLFNADEPYLQGDASAQFITWYGNYSADRWQKALDAGLQFMRENNGRYKLVNTGNPREDFAAGYFNRHNGEVLISSRRFTTYMTGKTPFAQIRYGVASPTLNYIDMFQMNDGTEFDWNNPDHKKYPFFDKNGKTRRDIRLYETLAINEDRFQGKKVVEIYEGTKQNPYNSGQYSKNGAAMRKFVRNWGDEVNGKFYSCPLLRLPEVYLNMAEAMNELGKATTADEFGNTAYDYLNMTRNRAGMPDITKEMAKPGNELREAILRERALEFGYEEVRYFDLIRWKREDLIRQPLSRLIVKKVKAKPGFTYTPHQGMFEQRQYLKEGIWSKKYFLLPLPVDEINKKYGLIQNPGWE</sequence>
<dbReference type="EMBL" id="QRUB01000003">
    <property type="protein sequence ID" value="RGR28752.1"/>
    <property type="molecule type" value="Genomic_DNA"/>
</dbReference>
<evidence type="ECO:0000256" key="2">
    <source>
        <dbReference type="ARBA" id="ARBA00006275"/>
    </source>
</evidence>
<evidence type="ECO:0000256" key="5">
    <source>
        <dbReference type="ARBA" id="ARBA00023237"/>
    </source>
</evidence>
<dbReference type="Gene3D" id="1.25.40.390">
    <property type="match status" value="1"/>
</dbReference>
<evidence type="ECO:0000259" key="6">
    <source>
        <dbReference type="Pfam" id="PF07980"/>
    </source>
</evidence>
<dbReference type="PROSITE" id="PS51257">
    <property type="entry name" value="PROKAR_LIPOPROTEIN"/>
    <property type="match status" value="1"/>
</dbReference>
<reference evidence="10 11" key="1">
    <citation type="submission" date="2018-08" db="EMBL/GenBank/DDBJ databases">
        <title>A genome reference for cultivated species of the human gut microbiota.</title>
        <authorList>
            <person name="Zou Y."/>
            <person name="Xue W."/>
            <person name="Luo G."/>
        </authorList>
    </citation>
    <scope>NUCLEOTIDE SEQUENCE [LARGE SCALE GENOMIC DNA]</scope>
    <source>
        <strain evidence="9 11">AF25-6</strain>
        <strain evidence="8 10">TF03-6</strain>
    </source>
</reference>
<dbReference type="AlphaFoldDB" id="A0A3E4UT59"/>
<evidence type="ECO:0000313" key="10">
    <source>
        <dbReference type="Proteomes" id="UP000261223"/>
    </source>
</evidence>
<organism evidence="8 10">
    <name type="scientific">Bacteroides stercoris</name>
    <dbReference type="NCBI Taxonomy" id="46506"/>
    <lineage>
        <taxon>Bacteria</taxon>
        <taxon>Pseudomonadati</taxon>
        <taxon>Bacteroidota</taxon>
        <taxon>Bacteroidia</taxon>
        <taxon>Bacteroidales</taxon>
        <taxon>Bacteroidaceae</taxon>
        <taxon>Bacteroides</taxon>
    </lineage>
</organism>
<dbReference type="Proteomes" id="UP000284161">
    <property type="component" value="Unassembled WGS sequence"/>
</dbReference>
<evidence type="ECO:0000313" key="9">
    <source>
        <dbReference type="EMBL" id="RGR28752.1"/>
    </source>
</evidence>
<accession>A0A3E4UT59</accession>
<evidence type="ECO:0000256" key="3">
    <source>
        <dbReference type="ARBA" id="ARBA00022729"/>
    </source>
</evidence>
<keyword evidence="5" id="KW-0998">Cell outer membrane</keyword>
<keyword evidence="4" id="KW-0472">Membrane</keyword>
<dbReference type="InterPro" id="IPR011990">
    <property type="entry name" value="TPR-like_helical_dom_sf"/>
</dbReference>
<dbReference type="GO" id="GO:0009279">
    <property type="term" value="C:cell outer membrane"/>
    <property type="evidence" value="ECO:0007669"/>
    <property type="project" value="UniProtKB-SubCell"/>
</dbReference>
<feature type="domain" description="SusD-like N-terminal" evidence="7">
    <location>
        <begin position="129"/>
        <end position="240"/>
    </location>
</feature>